<dbReference type="AlphaFoldDB" id="A0A292Q7S3"/>
<organism evidence="1 2">
    <name type="scientific">Tuber aestivum</name>
    <name type="common">summer truffle</name>
    <dbReference type="NCBI Taxonomy" id="59557"/>
    <lineage>
        <taxon>Eukaryota</taxon>
        <taxon>Fungi</taxon>
        <taxon>Dikarya</taxon>
        <taxon>Ascomycota</taxon>
        <taxon>Pezizomycotina</taxon>
        <taxon>Pezizomycetes</taxon>
        <taxon>Pezizales</taxon>
        <taxon>Tuberaceae</taxon>
        <taxon>Tuber</taxon>
    </lineage>
</organism>
<dbReference type="Proteomes" id="UP001412239">
    <property type="component" value="Unassembled WGS sequence"/>
</dbReference>
<evidence type="ECO:0000313" key="2">
    <source>
        <dbReference type="Proteomes" id="UP001412239"/>
    </source>
</evidence>
<protein>
    <submittedName>
        <fullName evidence="1">Uncharacterized protein</fullName>
    </submittedName>
</protein>
<gene>
    <name evidence="1" type="ORF">GSTUAT00000889001</name>
</gene>
<name>A0A292Q7S3_9PEZI</name>
<reference evidence="1" key="1">
    <citation type="submission" date="2015-10" db="EMBL/GenBank/DDBJ databases">
        <authorList>
            <person name="Regsiter A."/>
            <person name="william w."/>
        </authorList>
    </citation>
    <scope>NUCLEOTIDE SEQUENCE</scope>
    <source>
        <strain evidence="1">Montdore</strain>
    </source>
</reference>
<accession>A0A292Q7S3</accession>
<sequence length="194" mass="22386">MFKFASKHVSQPKCFHQHHARVSHIRQEITTVLAHKTGNHYGPNIHSSLQVPRTFSTESSVCPTPQALYATWEHVGHLERDMSKMREMIENLRTPLYEAEKTKPHKRCKMLKDMEALQNKVEDISSDIAARRKYDSNKYLPGRVDENFNYQMYFASGVLVSLFLFSIRDLLWDSCGRRLFLNKPAGAACQQGDS</sequence>
<proteinExistence type="predicted"/>
<keyword evidence="2" id="KW-1185">Reference proteome</keyword>
<dbReference type="EMBL" id="LN890953">
    <property type="protein sequence ID" value="CUS14995.1"/>
    <property type="molecule type" value="Genomic_DNA"/>
</dbReference>
<evidence type="ECO:0000313" key="1">
    <source>
        <dbReference type="EMBL" id="CUS14995.1"/>
    </source>
</evidence>